<protein>
    <submittedName>
        <fullName evidence="3">Lysophospholipase, alpha-beta hydrolase superfamily</fullName>
    </submittedName>
</protein>
<keyword evidence="1" id="KW-1133">Transmembrane helix</keyword>
<gene>
    <name evidence="3" type="ORF">SAMN04489716_4083</name>
</gene>
<feature type="transmembrane region" description="Helical" evidence="1">
    <location>
        <begin position="91"/>
        <end position="113"/>
    </location>
</feature>
<accession>A0A1H2AT82</accession>
<proteinExistence type="predicted"/>
<dbReference type="RefSeq" id="WP_092546095.1">
    <property type="nucleotide sequence ID" value="NZ_BOMJ01000015.1"/>
</dbReference>
<dbReference type="SUPFAM" id="SSF53474">
    <property type="entry name" value="alpha/beta-Hydrolases"/>
    <property type="match status" value="1"/>
</dbReference>
<dbReference type="EMBL" id="LT629758">
    <property type="protein sequence ID" value="SDT49220.1"/>
    <property type="molecule type" value="Genomic_DNA"/>
</dbReference>
<sequence>MPTFQADDGVEIYWEQWDGDTGQPPVLLHHGFIASGLTNWVLPGIVDALTATGRRVVTIDARGHGRSGKPHDPSFYGETRMARDVTTLLDLLGATAADVAGYSMGAIVSLILATRDRRVRRLAVGGVGAAVLELGGVDTRVIPAADFRAAFETDDPAAITSPAAAGFRSFVDAVGGDRVALAAQAASLHAEPIPLDTITVPALVIAGRDDPLASRPEILAKAIPGARLAVVDGDHMGAIRVPEFTRELVGFLNTGS</sequence>
<reference evidence="3 4" key="1">
    <citation type="submission" date="2016-10" db="EMBL/GenBank/DDBJ databases">
        <authorList>
            <person name="de Groot N.N."/>
        </authorList>
    </citation>
    <scope>NUCLEOTIDE SEQUENCE [LARGE SCALE GENOMIC DNA]</scope>
    <source>
        <strain evidence="3 4">DSM 43941</strain>
    </source>
</reference>
<feature type="domain" description="AB hydrolase-1" evidence="2">
    <location>
        <begin position="24"/>
        <end position="123"/>
    </location>
</feature>
<dbReference type="Gene3D" id="3.40.50.1820">
    <property type="entry name" value="alpha/beta hydrolase"/>
    <property type="match status" value="1"/>
</dbReference>
<organism evidence="3 4">
    <name type="scientific">Actinoplanes derwentensis</name>
    <dbReference type="NCBI Taxonomy" id="113562"/>
    <lineage>
        <taxon>Bacteria</taxon>
        <taxon>Bacillati</taxon>
        <taxon>Actinomycetota</taxon>
        <taxon>Actinomycetes</taxon>
        <taxon>Micromonosporales</taxon>
        <taxon>Micromonosporaceae</taxon>
        <taxon>Actinoplanes</taxon>
    </lineage>
</organism>
<dbReference type="STRING" id="113562.SAMN04489716_4083"/>
<name>A0A1H2AT82_9ACTN</name>
<dbReference type="InterPro" id="IPR000073">
    <property type="entry name" value="AB_hydrolase_1"/>
</dbReference>
<dbReference type="Proteomes" id="UP000198688">
    <property type="component" value="Chromosome I"/>
</dbReference>
<dbReference type="OrthoDB" id="9804723at2"/>
<keyword evidence="1" id="KW-0812">Transmembrane</keyword>
<keyword evidence="3" id="KW-0378">Hydrolase</keyword>
<dbReference type="PANTHER" id="PTHR43433:SF5">
    <property type="entry name" value="AB HYDROLASE-1 DOMAIN-CONTAINING PROTEIN"/>
    <property type="match status" value="1"/>
</dbReference>
<dbReference type="GO" id="GO:0004806">
    <property type="term" value="F:triacylglycerol lipase activity"/>
    <property type="evidence" value="ECO:0007669"/>
    <property type="project" value="TreeGrafter"/>
</dbReference>
<dbReference type="AlphaFoldDB" id="A0A1H2AT82"/>
<dbReference type="InterPro" id="IPR029058">
    <property type="entry name" value="AB_hydrolase_fold"/>
</dbReference>
<dbReference type="PANTHER" id="PTHR43433">
    <property type="entry name" value="HYDROLASE, ALPHA/BETA FOLD FAMILY PROTEIN"/>
    <property type="match status" value="1"/>
</dbReference>
<dbReference type="Pfam" id="PF00561">
    <property type="entry name" value="Abhydrolase_1"/>
    <property type="match status" value="1"/>
</dbReference>
<keyword evidence="4" id="KW-1185">Reference proteome</keyword>
<evidence type="ECO:0000256" key="1">
    <source>
        <dbReference type="SAM" id="Phobius"/>
    </source>
</evidence>
<evidence type="ECO:0000313" key="3">
    <source>
        <dbReference type="EMBL" id="SDT49220.1"/>
    </source>
</evidence>
<evidence type="ECO:0000313" key="4">
    <source>
        <dbReference type="Proteomes" id="UP000198688"/>
    </source>
</evidence>
<dbReference type="InterPro" id="IPR050471">
    <property type="entry name" value="AB_hydrolase"/>
</dbReference>
<dbReference type="GO" id="GO:0046503">
    <property type="term" value="P:glycerolipid catabolic process"/>
    <property type="evidence" value="ECO:0007669"/>
    <property type="project" value="TreeGrafter"/>
</dbReference>
<evidence type="ECO:0000259" key="2">
    <source>
        <dbReference type="Pfam" id="PF00561"/>
    </source>
</evidence>
<keyword evidence="1" id="KW-0472">Membrane</keyword>